<keyword evidence="3" id="KW-0694">RNA-binding</keyword>
<dbReference type="GO" id="GO:0000447">
    <property type="term" value="P:endonucleolytic cleavage in ITS1 to separate SSU-rRNA from 5.8S rRNA and LSU-rRNA from tricistronic rRNA transcript (SSU-rRNA, 5.8S rRNA, LSU-rRNA)"/>
    <property type="evidence" value="ECO:0007669"/>
    <property type="project" value="TreeGrafter"/>
</dbReference>
<dbReference type="Gene3D" id="3.30.70.330">
    <property type="match status" value="1"/>
</dbReference>
<dbReference type="eggNOG" id="KOG3152">
    <property type="taxonomic scope" value="Eukaryota"/>
</dbReference>
<protein>
    <recommendedName>
        <fullName evidence="8">RRM domain-containing protein</fullName>
    </recommendedName>
</protein>
<feature type="region of interest" description="Disordered" evidence="5">
    <location>
        <begin position="1"/>
        <end position="54"/>
    </location>
</feature>
<comment type="similarity">
    <text evidence="2">Belongs to the ESF2/ABP1 family.</text>
</comment>
<dbReference type="STRING" id="1537102.L0AZ44"/>
<evidence type="ECO:0000256" key="5">
    <source>
        <dbReference type="SAM" id="MobiDB-lite"/>
    </source>
</evidence>
<dbReference type="InterPro" id="IPR012677">
    <property type="entry name" value="Nucleotide-bd_a/b_plait_sf"/>
</dbReference>
<dbReference type="VEuPathDB" id="PiroplasmaDB:BEWA_031390"/>
<dbReference type="PANTHER" id="PTHR12311:SF7">
    <property type="entry name" value="ACTIVATOR OF BASAL TRANSCRIPTION 1"/>
    <property type="match status" value="1"/>
</dbReference>
<dbReference type="GO" id="GO:0003723">
    <property type="term" value="F:RNA binding"/>
    <property type="evidence" value="ECO:0007669"/>
    <property type="project" value="UniProtKB-KW"/>
</dbReference>
<dbReference type="InterPro" id="IPR035979">
    <property type="entry name" value="RBD_domain_sf"/>
</dbReference>
<dbReference type="EMBL" id="CP001669">
    <property type="protein sequence ID" value="AFZ80286.1"/>
    <property type="molecule type" value="Genomic_DNA"/>
</dbReference>
<dbReference type="AlphaFoldDB" id="L0AZ44"/>
<evidence type="ECO:0000313" key="6">
    <source>
        <dbReference type="EMBL" id="AFZ80286.1"/>
    </source>
</evidence>
<dbReference type="GO" id="GO:0000472">
    <property type="term" value="P:endonucleolytic cleavage to generate mature 5'-end of SSU-rRNA from (SSU-rRNA, 5.8S rRNA, LSU-rRNA)"/>
    <property type="evidence" value="ECO:0007669"/>
    <property type="project" value="TreeGrafter"/>
</dbReference>
<feature type="compositionally biased region" description="Acidic residues" evidence="5">
    <location>
        <begin position="29"/>
        <end position="38"/>
    </location>
</feature>
<sequence length="260" mass="30352">MHKKKSNKDKTQSQEILASEDKATPDDVSIPEDSADYEPIEHEESNPLAPEGPEELEVDAKFDEGASGIIFLSSIPPYMGLSKLRTYFGNFGKIGRIYAQPESISDYKKRVKLGGNKKLKFLHGWIEFHDKKIAKQVALQLNTKPVGHKKRQNFWREDLWNIMYLPKFKWRHLVEYWSRNKRERKEKLQHLLAQEKKKNYHYIDQLEAEKQHEHIAEKRRKKGLRVDEEYVDQDRSAKKKASESSGNENVPVGLLDAIVL</sequence>
<dbReference type="KEGG" id="beq:BEWA_031390"/>
<evidence type="ECO:0000256" key="3">
    <source>
        <dbReference type="ARBA" id="ARBA00022884"/>
    </source>
</evidence>
<accession>L0AZ44</accession>
<dbReference type="OrthoDB" id="287393at2759"/>
<evidence type="ECO:0000256" key="4">
    <source>
        <dbReference type="ARBA" id="ARBA00023242"/>
    </source>
</evidence>
<dbReference type="Proteomes" id="UP000031512">
    <property type="component" value="Chromosome 1"/>
</dbReference>
<keyword evidence="4" id="KW-0539">Nucleus</keyword>
<dbReference type="GO" id="GO:0005730">
    <property type="term" value="C:nucleolus"/>
    <property type="evidence" value="ECO:0007669"/>
    <property type="project" value="UniProtKB-SubCell"/>
</dbReference>
<dbReference type="PANTHER" id="PTHR12311">
    <property type="entry name" value="ACTIVATOR OF BASAL TRANSCRIPTION 1"/>
    <property type="match status" value="1"/>
</dbReference>
<dbReference type="RefSeq" id="XP_004829952.1">
    <property type="nucleotide sequence ID" value="XM_004829895.1"/>
</dbReference>
<name>L0AZ44_THEEQ</name>
<dbReference type="GeneID" id="15803478"/>
<dbReference type="InterPro" id="IPR034353">
    <property type="entry name" value="ABT1/ESF2_RRM"/>
</dbReference>
<dbReference type="GO" id="GO:0034462">
    <property type="term" value="P:small-subunit processome assembly"/>
    <property type="evidence" value="ECO:0007669"/>
    <property type="project" value="TreeGrafter"/>
</dbReference>
<evidence type="ECO:0000256" key="2">
    <source>
        <dbReference type="ARBA" id="ARBA00005819"/>
    </source>
</evidence>
<gene>
    <name evidence="6" type="ORF">BEWA_031390</name>
</gene>
<dbReference type="SUPFAM" id="SSF54928">
    <property type="entry name" value="RNA-binding domain, RBD"/>
    <property type="match status" value="1"/>
</dbReference>
<proteinExistence type="inferred from homology"/>
<evidence type="ECO:0008006" key="8">
    <source>
        <dbReference type="Google" id="ProtNLM"/>
    </source>
</evidence>
<dbReference type="GO" id="GO:0000480">
    <property type="term" value="P:endonucleolytic cleavage in 5'-ETS of tricistronic rRNA transcript (SSU-rRNA, 5.8S rRNA, LSU-rRNA)"/>
    <property type="evidence" value="ECO:0007669"/>
    <property type="project" value="TreeGrafter"/>
</dbReference>
<comment type="subcellular location">
    <subcellularLocation>
        <location evidence="1">Nucleus</location>
        <location evidence="1">Nucleolus</location>
    </subcellularLocation>
</comment>
<feature type="region of interest" description="Disordered" evidence="5">
    <location>
        <begin position="214"/>
        <end position="248"/>
    </location>
</feature>
<dbReference type="CDD" id="cd12263">
    <property type="entry name" value="RRM_ABT1_like"/>
    <property type="match status" value="1"/>
</dbReference>
<reference evidence="6 7" key="1">
    <citation type="journal article" date="2012" name="BMC Genomics">
        <title>Comparative genomic analysis and phylogenetic position of Theileria equi.</title>
        <authorList>
            <person name="Kappmeyer L.S."/>
            <person name="Thiagarajan M."/>
            <person name="Herndon D.R."/>
            <person name="Ramsay J.D."/>
            <person name="Caler E."/>
            <person name="Djikeng A."/>
            <person name="Gillespie J.J."/>
            <person name="Lau A.O."/>
            <person name="Roalson E.H."/>
            <person name="Silva J.C."/>
            <person name="Silva M.G."/>
            <person name="Suarez C.E."/>
            <person name="Ueti M.W."/>
            <person name="Nene V.M."/>
            <person name="Mealey R.H."/>
            <person name="Knowles D.P."/>
            <person name="Brayton K.A."/>
        </authorList>
    </citation>
    <scope>NUCLEOTIDE SEQUENCE [LARGE SCALE GENOMIC DNA]</scope>
    <source>
        <strain evidence="6 7">WA</strain>
    </source>
</reference>
<keyword evidence="7" id="KW-1185">Reference proteome</keyword>
<evidence type="ECO:0000313" key="7">
    <source>
        <dbReference type="Proteomes" id="UP000031512"/>
    </source>
</evidence>
<feature type="compositionally biased region" description="Basic and acidic residues" evidence="5">
    <location>
        <begin position="224"/>
        <end position="242"/>
    </location>
</feature>
<organism evidence="6 7">
    <name type="scientific">Theileria equi strain WA</name>
    <dbReference type="NCBI Taxonomy" id="1537102"/>
    <lineage>
        <taxon>Eukaryota</taxon>
        <taxon>Sar</taxon>
        <taxon>Alveolata</taxon>
        <taxon>Apicomplexa</taxon>
        <taxon>Aconoidasida</taxon>
        <taxon>Piroplasmida</taxon>
        <taxon>Theileriidae</taxon>
        <taxon>Theileria</taxon>
    </lineage>
</organism>
<dbReference type="InterPro" id="IPR039119">
    <property type="entry name" value="ABT1/Esf2"/>
</dbReference>
<evidence type="ECO:0000256" key="1">
    <source>
        <dbReference type="ARBA" id="ARBA00004604"/>
    </source>
</evidence>